<dbReference type="Pfam" id="PF00248">
    <property type="entry name" value="Aldo_ket_red"/>
    <property type="match status" value="1"/>
</dbReference>
<evidence type="ECO:0000256" key="1">
    <source>
        <dbReference type="ARBA" id="ARBA00007905"/>
    </source>
</evidence>
<keyword evidence="4" id="KW-0560">Oxidoreductase</keyword>
<proteinExistence type="inferred from homology"/>
<evidence type="ECO:0000256" key="6">
    <source>
        <dbReference type="PIRSR" id="PIRSR000097-2"/>
    </source>
</evidence>
<gene>
    <name evidence="9" type="primary">AKR1E2</name>
</gene>
<evidence type="ECO:0000256" key="5">
    <source>
        <dbReference type="PIRSR" id="PIRSR000097-1"/>
    </source>
</evidence>
<evidence type="ECO:0000256" key="7">
    <source>
        <dbReference type="PIRSR" id="PIRSR000097-3"/>
    </source>
</evidence>
<evidence type="ECO:0000256" key="3">
    <source>
        <dbReference type="ARBA" id="ARBA00022857"/>
    </source>
</evidence>
<reference evidence="9" key="1">
    <citation type="submission" date="2025-08" db="UniProtKB">
        <authorList>
            <consortium name="Ensembl"/>
        </authorList>
    </citation>
    <scope>IDENTIFICATION</scope>
</reference>
<reference evidence="9" key="2">
    <citation type="submission" date="2025-09" db="UniProtKB">
        <authorList>
            <consortium name="Ensembl"/>
        </authorList>
    </citation>
    <scope>IDENTIFICATION</scope>
</reference>
<dbReference type="PRINTS" id="PR00069">
    <property type="entry name" value="ALDKETRDTASE"/>
</dbReference>
<evidence type="ECO:0000259" key="8">
    <source>
        <dbReference type="Pfam" id="PF00248"/>
    </source>
</evidence>
<feature type="binding site" evidence="6">
    <location>
        <position position="102"/>
    </location>
    <ligand>
        <name>substrate</name>
    </ligand>
</feature>
<dbReference type="PANTHER" id="PTHR11732">
    <property type="entry name" value="ALDO/KETO REDUCTASE"/>
    <property type="match status" value="1"/>
</dbReference>
<dbReference type="InterPro" id="IPR018170">
    <property type="entry name" value="Aldo/ket_reductase_CS"/>
</dbReference>
<sequence length="355" mass="40157">MGDIPAVGLSCWKASPGKVTEAVKVAIDAGYRHFNCAYFYHNEKEVGAGIRCKIKEGAVRREDLFIASKLWCTCHKKSLVKTACRRSLKALKLNYLDLYLIHWPMGFKVSLSAPTCCVPLYTHSSPVITMGILRKEDKTLTVEPPHPEWIMSCSELSFCLSHPGVHDLPLDESDMVIPGDTDFLDTWEAMEDLVITGLVKNIGVSNFNHEQLERLLNKPGLRFKPVTNQIECHPYLTQKNLISFCQSRGVSVTAYRPLGGSCEGIDLIDDPVIQRIAKEHSKSPAQILIRFQIQRNVIVIPGSITPSHIKENIQVFDFELTQHDMDNILSLDRNLRLATFPITKNHKDYPFHIEY</sequence>
<dbReference type="Proteomes" id="UP000233060">
    <property type="component" value="Unassembled WGS sequence"/>
</dbReference>
<comment type="similarity">
    <text evidence="1">Belongs to the aldo/keto reductase family.</text>
</comment>
<dbReference type="AlphaFoldDB" id="A0A2K5N0L9"/>
<protein>
    <submittedName>
        <fullName evidence="9">Aldo-keto reductase family 1 member E2</fullName>
    </submittedName>
</protein>
<dbReference type="Bgee" id="ENSCATG00000038665">
    <property type="expression patterns" value="Expressed in frontal cortex and 10 other cell types or tissues"/>
</dbReference>
<feature type="active site" description="Proton donor" evidence="5">
    <location>
        <position position="40"/>
    </location>
</feature>
<dbReference type="SUPFAM" id="SSF51430">
    <property type="entry name" value="NAD(P)-linked oxidoreductase"/>
    <property type="match status" value="1"/>
</dbReference>
<dbReference type="PROSITE" id="PS00062">
    <property type="entry name" value="ALDOKETO_REDUCTASE_2"/>
    <property type="match status" value="1"/>
</dbReference>
<dbReference type="Ensembl" id="ENSCATT00000055307.1">
    <property type="protein sequence ID" value="ENSCATP00000031042.1"/>
    <property type="gene ID" value="ENSCATG00000038665.1"/>
</dbReference>
<dbReference type="Gene3D" id="3.20.20.100">
    <property type="entry name" value="NADP-dependent oxidoreductase domain"/>
    <property type="match status" value="1"/>
</dbReference>
<evidence type="ECO:0000313" key="10">
    <source>
        <dbReference type="Proteomes" id="UP000233060"/>
    </source>
</evidence>
<dbReference type="GO" id="GO:0016491">
    <property type="term" value="F:oxidoreductase activity"/>
    <property type="evidence" value="ECO:0007669"/>
    <property type="project" value="UniProtKB-KW"/>
</dbReference>
<dbReference type="InterPro" id="IPR020471">
    <property type="entry name" value="AKR"/>
</dbReference>
<dbReference type="STRING" id="9531.ENSCATP00000031042"/>
<dbReference type="GeneTree" id="ENSGT00940000153272"/>
<feature type="domain" description="NADP-dependent oxidoreductase" evidence="8">
    <location>
        <begin position="13"/>
        <end position="331"/>
    </location>
</feature>
<organism evidence="9 10">
    <name type="scientific">Cercocebus atys</name>
    <name type="common">Sooty mangabey</name>
    <name type="synonym">Cercocebus torquatus atys</name>
    <dbReference type="NCBI Taxonomy" id="9531"/>
    <lineage>
        <taxon>Eukaryota</taxon>
        <taxon>Metazoa</taxon>
        <taxon>Chordata</taxon>
        <taxon>Craniata</taxon>
        <taxon>Vertebrata</taxon>
        <taxon>Euteleostomi</taxon>
        <taxon>Mammalia</taxon>
        <taxon>Eutheria</taxon>
        <taxon>Euarchontoglires</taxon>
        <taxon>Primates</taxon>
        <taxon>Haplorrhini</taxon>
        <taxon>Catarrhini</taxon>
        <taxon>Cercopithecidae</taxon>
        <taxon>Cercopithecinae</taxon>
        <taxon>Cercocebus</taxon>
    </lineage>
</organism>
<feature type="site" description="Lowers pKa of active site Tyr" evidence="7">
    <location>
        <position position="69"/>
    </location>
</feature>
<dbReference type="InterPro" id="IPR036812">
    <property type="entry name" value="NAD(P)_OxRdtase_dom_sf"/>
</dbReference>
<accession>A0A2K5N0L9</accession>
<dbReference type="InterPro" id="IPR023210">
    <property type="entry name" value="NADP_OxRdtase_dom"/>
</dbReference>
<keyword evidence="3" id="KW-0521">NADP</keyword>
<evidence type="ECO:0000313" key="9">
    <source>
        <dbReference type="Ensembl" id="ENSCATP00000031042.1"/>
    </source>
</evidence>
<evidence type="ECO:0000256" key="2">
    <source>
        <dbReference type="ARBA" id="ARBA00011245"/>
    </source>
</evidence>
<keyword evidence="10" id="KW-1185">Reference proteome</keyword>
<evidence type="ECO:0000256" key="4">
    <source>
        <dbReference type="ARBA" id="ARBA00023002"/>
    </source>
</evidence>
<dbReference type="PIRSF" id="PIRSF000097">
    <property type="entry name" value="AKR"/>
    <property type="match status" value="1"/>
</dbReference>
<name>A0A2K5N0L9_CERAT</name>
<comment type="subunit">
    <text evidence="2">Monomer.</text>
</comment>